<evidence type="ECO:0000313" key="2">
    <source>
        <dbReference type="Proteomes" id="UP000182737"/>
    </source>
</evidence>
<dbReference type="RefSeq" id="WP_074932095.1">
    <property type="nucleotide sequence ID" value="NZ_FORI01000006.1"/>
</dbReference>
<sequence length="509" mass="56423">MNNTISKKIHFLVLFLGCIIYMHAGEVSTDFSAEFKITSRTSFGVDLDNPYRYGLKQELTDFNFILHLTPYQKLSNKVNSSDPVGFINLTFFNLDLMSDESLGYNAGVPDQKAYLMRNRFQTGEFLAGIAFSNWVIQFNAGGNEPFWDPWNKGIEFTNDDVKFSWAYLDSVVDVKRTKLIAELAPQDPVVTQFQHDVCGPTDQFGMNLTGSTIAALYNKEDVFGLNLKFATEYGYDSEAISEDNSNGLAAGFDLVLTPPAAEGLKIFASAGGSVNYGLDSNPDPLCFGTRVGYNIPLNEDISVEPFVGFDGGLKFSEDGEKNPFEFEASGGLTMRWPGQAGWFTDYILDKDGRVFPGMSLAYSAYGNADEPDELNHSVKFTLFEPRGDDGVFYRIGSEMVVDLTQLGKDSWNLLATFYLDYEIPGFLKTKGKLVPWFTVCYDNVPYAAPEGAAAETVERQNALKADVGLKFDGMISNTVIGLVWNSGNLISDKADISKGFIKTYVEIKF</sequence>
<organism evidence="1 2">
    <name type="scientific">Treponema bryantii</name>
    <dbReference type="NCBI Taxonomy" id="163"/>
    <lineage>
        <taxon>Bacteria</taxon>
        <taxon>Pseudomonadati</taxon>
        <taxon>Spirochaetota</taxon>
        <taxon>Spirochaetia</taxon>
        <taxon>Spirochaetales</taxon>
        <taxon>Treponemataceae</taxon>
        <taxon>Treponema</taxon>
    </lineage>
</organism>
<protein>
    <submittedName>
        <fullName evidence="1">Uncharacterized protein</fullName>
    </submittedName>
</protein>
<dbReference type="OrthoDB" id="367124at2"/>
<dbReference type="SUPFAM" id="SSF103515">
    <property type="entry name" value="Autotransporter"/>
    <property type="match status" value="1"/>
</dbReference>
<reference evidence="2" key="1">
    <citation type="submission" date="2016-10" db="EMBL/GenBank/DDBJ databases">
        <authorList>
            <person name="Varghese N."/>
            <person name="Submissions S."/>
        </authorList>
    </citation>
    <scope>NUCLEOTIDE SEQUENCE [LARGE SCALE GENOMIC DNA]</scope>
    <source>
        <strain evidence="2">XBD1002</strain>
    </source>
</reference>
<proteinExistence type="predicted"/>
<accession>A0A1I3LDM7</accession>
<name>A0A1I3LDM7_9SPIR</name>
<evidence type="ECO:0000313" key="1">
    <source>
        <dbReference type="EMBL" id="SFI82787.1"/>
    </source>
</evidence>
<dbReference type="Proteomes" id="UP000182737">
    <property type="component" value="Unassembled WGS sequence"/>
</dbReference>
<dbReference type="EMBL" id="FORI01000006">
    <property type="protein sequence ID" value="SFI82787.1"/>
    <property type="molecule type" value="Genomic_DNA"/>
</dbReference>
<dbReference type="AlphaFoldDB" id="A0A1I3LDM7"/>
<dbReference type="InterPro" id="IPR036709">
    <property type="entry name" value="Autotransporte_beta_dom_sf"/>
</dbReference>
<keyword evidence="2" id="KW-1185">Reference proteome</keyword>
<gene>
    <name evidence="1" type="ORF">SAMN04487775_106218</name>
</gene>